<dbReference type="PROSITE" id="PS51030">
    <property type="entry name" value="NUCLEAR_REC_DBD_2"/>
    <property type="match status" value="1"/>
</dbReference>
<dbReference type="InterPro" id="IPR049636">
    <property type="entry name" value="HNF4-like_DBD"/>
</dbReference>
<dbReference type="PRINTS" id="PR00047">
    <property type="entry name" value="STROIDFINGER"/>
</dbReference>
<evidence type="ECO:0000256" key="4">
    <source>
        <dbReference type="ARBA" id="ARBA00022833"/>
    </source>
</evidence>
<dbReference type="GO" id="GO:0005634">
    <property type="term" value="C:nucleus"/>
    <property type="evidence" value="ECO:0007669"/>
    <property type="project" value="UniProtKB-SubCell"/>
</dbReference>
<keyword evidence="9" id="KW-0539">Nucleus</keyword>
<keyword evidence="4" id="KW-0862">Zinc</keyword>
<evidence type="ECO:0000256" key="7">
    <source>
        <dbReference type="ARBA" id="ARBA00023163"/>
    </source>
</evidence>
<dbReference type="SUPFAM" id="SSF57716">
    <property type="entry name" value="Glucocorticoid receptor-like (DNA-binding domain)"/>
    <property type="match status" value="1"/>
</dbReference>
<evidence type="ECO:0000256" key="8">
    <source>
        <dbReference type="ARBA" id="ARBA00023170"/>
    </source>
</evidence>
<dbReference type="GO" id="GO:0000978">
    <property type="term" value="F:RNA polymerase II cis-regulatory region sequence-specific DNA binding"/>
    <property type="evidence" value="ECO:0007669"/>
    <property type="project" value="InterPro"/>
</dbReference>
<dbReference type="PROSITE" id="PS00031">
    <property type="entry name" value="NUCLEAR_REC_DBD_1"/>
    <property type="match status" value="1"/>
</dbReference>
<reference evidence="11" key="1">
    <citation type="submission" date="2022-11" db="EMBL/GenBank/DDBJ databases">
        <authorList>
            <person name="Kikuchi T."/>
        </authorList>
    </citation>
    <scope>NUCLEOTIDE SEQUENCE</scope>
    <source>
        <strain evidence="11">PS1010</strain>
    </source>
</reference>
<evidence type="ECO:0000313" key="12">
    <source>
        <dbReference type="Proteomes" id="UP001152747"/>
    </source>
</evidence>
<dbReference type="PANTHER" id="PTHR45680">
    <property type="entry name" value="NUCLEAR HORMONE RECEPTOR FAMILY"/>
    <property type="match status" value="1"/>
</dbReference>
<keyword evidence="12" id="KW-1185">Reference proteome</keyword>
<dbReference type="CDD" id="cd06960">
    <property type="entry name" value="NR_DBD_HNF4A"/>
    <property type="match status" value="1"/>
</dbReference>
<keyword evidence="6" id="KW-0238">DNA-binding</keyword>
<dbReference type="Pfam" id="PF00105">
    <property type="entry name" value="zf-C4"/>
    <property type="match status" value="1"/>
</dbReference>
<keyword evidence="5" id="KW-0805">Transcription regulation</keyword>
<evidence type="ECO:0000259" key="10">
    <source>
        <dbReference type="PROSITE" id="PS51030"/>
    </source>
</evidence>
<dbReference type="OrthoDB" id="10018779at2759"/>
<evidence type="ECO:0000313" key="11">
    <source>
        <dbReference type="EMBL" id="CAI5450115.1"/>
    </source>
</evidence>
<accession>A0A9P1N3L2</accession>
<dbReference type="InterPro" id="IPR013088">
    <property type="entry name" value="Znf_NHR/GATA"/>
</dbReference>
<dbReference type="SMART" id="SM00399">
    <property type="entry name" value="ZnF_C4"/>
    <property type="match status" value="1"/>
</dbReference>
<dbReference type="PANTHER" id="PTHR45680:SF27">
    <property type="entry name" value="NUCLEAR HORMONE RECEPTOR FAMILY"/>
    <property type="match status" value="1"/>
</dbReference>
<gene>
    <name evidence="11" type="ORF">CAMP_LOCUS12752</name>
</gene>
<evidence type="ECO:0000256" key="3">
    <source>
        <dbReference type="ARBA" id="ARBA00022771"/>
    </source>
</evidence>
<comment type="subcellular location">
    <subcellularLocation>
        <location evidence="1">Nucleus</location>
    </subcellularLocation>
</comment>
<dbReference type="InterPro" id="IPR051152">
    <property type="entry name" value="C.elegans_Orphan_NR"/>
</dbReference>
<dbReference type="Proteomes" id="UP001152747">
    <property type="component" value="Unassembled WGS sequence"/>
</dbReference>
<evidence type="ECO:0000256" key="1">
    <source>
        <dbReference type="ARBA" id="ARBA00004123"/>
    </source>
</evidence>
<sequence length="169" mass="19203">MEIIEKLLDNECLVCQNPSRGMHFGANTCRACAAFFRRATLLNLQFECIKKNNNCGGDKNRRFICKSCRFSKCLEIGMTSKKVKIDYDPTLSMKQLFDDYYTTSEESNTSSLTNSPSFSISEEEAAENDIIFNFIPKSSKKPIAIIDFSDLTQKIEVIFDSNEDNNGKK</sequence>
<dbReference type="GO" id="GO:0008270">
    <property type="term" value="F:zinc ion binding"/>
    <property type="evidence" value="ECO:0007669"/>
    <property type="project" value="UniProtKB-KW"/>
</dbReference>
<feature type="domain" description="Nuclear receptor" evidence="10">
    <location>
        <begin position="9"/>
        <end position="85"/>
    </location>
</feature>
<keyword evidence="3" id="KW-0863">Zinc-finger</keyword>
<dbReference type="GO" id="GO:0003700">
    <property type="term" value="F:DNA-binding transcription factor activity"/>
    <property type="evidence" value="ECO:0007669"/>
    <property type="project" value="InterPro"/>
</dbReference>
<keyword evidence="7" id="KW-0804">Transcription</keyword>
<proteinExistence type="predicted"/>
<dbReference type="AlphaFoldDB" id="A0A9P1N3L2"/>
<protein>
    <recommendedName>
        <fullName evidence="10">Nuclear receptor domain-containing protein</fullName>
    </recommendedName>
</protein>
<organism evidence="11 12">
    <name type="scientific">Caenorhabditis angaria</name>
    <dbReference type="NCBI Taxonomy" id="860376"/>
    <lineage>
        <taxon>Eukaryota</taxon>
        <taxon>Metazoa</taxon>
        <taxon>Ecdysozoa</taxon>
        <taxon>Nematoda</taxon>
        <taxon>Chromadorea</taxon>
        <taxon>Rhabditida</taxon>
        <taxon>Rhabditina</taxon>
        <taxon>Rhabditomorpha</taxon>
        <taxon>Rhabditoidea</taxon>
        <taxon>Rhabditidae</taxon>
        <taxon>Peloderinae</taxon>
        <taxon>Caenorhabditis</taxon>
    </lineage>
</organism>
<dbReference type="Gene3D" id="3.30.50.10">
    <property type="entry name" value="Erythroid Transcription Factor GATA-1, subunit A"/>
    <property type="match status" value="1"/>
</dbReference>
<name>A0A9P1N3L2_9PELO</name>
<comment type="caution">
    <text evidence="11">The sequence shown here is derived from an EMBL/GenBank/DDBJ whole genome shotgun (WGS) entry which is preliminary data.</text>
</comment>
<evidence type="ECO:0000256" key="2">
    <source>
        <dbReference type="ARBA" id="ARBA00022723"/>
    </source>
</evidence>
<evidence type="ECO:0000256" key="6">
    <source>
        <dbReference type="ARBA" id="ARBA00023125"/>
    </source>
</evidence>
<keyword evidence="8" id="KW-0675">Receptor</keyword>
<dbReference type="InterPro" id="IPR001628">
    <property type="entry name" value="Znf_hrmn_rcpt"/>
</dbReference>
<dbReference type="EMBL" id="CANHGI010000005">
    <property type="protein sequence ID" value="CAI5450115.1"/>
    <property type="molecule type" value="Genomic_DNA"/>
</dbReference>
<evidence type="ECO:0000256" key="9">
    <source>
        <dbReference type="ARBA" id="ARBA00023242"/>
    </source>
</evidence>
<keyword evidence="2" id="KW-0479">Metal-binding</keyword>
<evidence type="ECO:0000256" key="5">
    <source>
        <dbReference type="ARBA" id="ARBA00023015"/>
    </source>
</evidence>